<keyword evidence="1" id="KW-0472">Membrane</keyword>
<keyword evidence="1" id="KW-0812">Transmembrane</keyword>
<dbReference type="AlphaFoldDB" id="A0A117M380"/>
<proteinExistence type="predicted"/>
<organism evidence="2 3">
    <name type="scientific">Mesotoga prima</name>
    <dbReference type="NCBI Taxonomy" id="1184387"/>
    <lineage>
        <taxon>Bacteria</taxon>
        <taxon>Thermotogati</taxon>
        <taxon>Thermotogota</taxon>
        <taxon>Thermotogae</taxon>
        <taxon>Kosmotogales</taxon>
        <taxon>Kosmotogaceae</taxon>
        <taxon>Mesotoga</taxon>
    </lineage>
</organism>
<accession>A0A117M380</accession>
<comment type="caution">
    <text evidence="2">The sequence shown here is derived from an EMBL/GenBank/DDBJ whole genome shotgun (WGS) entry which is preliminary data.</text>
</comment>
<reference evidence="3" key="1">
    <citation type="journal article" date="2015" name="MBio">
        <title>Genome-Resolved Metagenomic Analysis Reveals Roles for Candidate Phyla and Other Microbial Community Members in Biogeochemical Transformations in Oil Reservoirs.</title>
        <authorList>
            <person name="Hu P."/>
            <person name="Tom L."/>
            <person name="Singh A."/>
            <person name="Thomas B.C."/>
            <person name="Baker B.J."/>
            <person name="Piceno Y.M."/>
            <person name="Andersen G.L."/>
            <person name="Banfield J.F."/>
        </authorList>
    </citation>
    <scope>NUCLEOTIDE SEQUENCE [LARGE SCALE GENOMIC DNA]</scope>
</reference>
<name>A0A117M380_9BACT</name>
<dbReference type="Proteomes" id="UP000054092">
    <property type="component" value="Unassembled WGS sequence"/>
</dbReference>
<keyword evidence="1" id="KW-1133">Transmembrane helix</keyword>
<protein>
    <submittedName>
        <fullName evidence="2">Uncharacterized protein</fullName>
    </submittedName>
</protein>
<sequence>MSRTVLMLAGVVVLVMALLASLNISTVVEPVWHVIFKWIGGAAMILVAYMDKGKKT</sequence>
<dbReference type="EMBL" id="LGGP01000025">
    <property type="protein sequence ID" value="KUK81924.1"/>
    <property type="molecule type" value="Genomic_DNA"/>
</dbReference>
<gene>
    <name evidence="2" type="ORF">XD94_0263</name>
</gene>
<evidence type="ECO:0000313" key="2">
    <source>
        <dbReference type="EMBL" id="KUK81924.1"/>
    </source>
</evidence>
<feature type="transmembrane region" description="Helical" evidence="1">
    <location>
        <begin position="30"/>
        <end position="50"/>
    </location>
</feature>
<dbReference type="PATRIC" id="fig|1184387.3.peg.572"/>
<evidence type="ECO:0000313" key="3">
    <source>
        <dbReference type="Proteomes" id="UP000054092"/>
    </source>
</evidence>
<evidence type="ECO:0000256" key="1">
    <source>
        <dbReference type="SAM" id="Phobius"/>
    </source>
</evidence>